<name>A0A0G4ERY0_VITBC</name>
<evidence type="ECO:0000313" key="2">
    <source>
        <dbReference type="Proteomes" id="UP000041254"/>
    </source>
</evidence>
<reference evidence="1 2" key="1">
    <citation type="submission" date="2014-11" db="EMBL/GenBank/DDBJ databases">
        <authorList>
            <person name="Zhu J."/>
            <person name="Qi W."/>
            <person name="Song R."/>
        </authorList>
    </citation>
    <scope>NUCLEOTIDE SEQUENCE [LARGE SCALE GENOMIC DNA]</scope>
</reference>
<dbReference type="AlphaFoldDB" id="A0A0G4ERY0"/>
<organism evidence="1 2">
    <name type="scientific">Vitrella brassicaformis (strain CCMP3155)</name>
    <dbReference type="NCBI Taxonomy" id="1169540"/>
    <lineage>
        <taxon>Eukaryota</taxon>
        <taxon>Sar</taxon>
        <taxon>Alveolata</taxon>
        <taxon>Colpodellida</taxon>
        <taxon>Vitrellaceae</taxon>
        <taxon>Vitrella</taxon>
    </lineage>
</organism>
<dbReference type="Proteomes" id="UP000041254">
    <property type="component" value="Unassembled WGS sequence"/>
</dbReference>
<accession>A0A0G4ERY0</accession>
<protein>
    <submittedName>
        <fullName evidence="1">Uncharacterized protein</fullName>
    </submittedName>
</protein>
<proteinExistence type="predicted"/>
<dbReference type="EMBL" id="CDMY01000303">
    <property type="protein sequence ID" value="CEM00981.1"/>
    <property type="molecule type" value="Genomic_DNA"/>
</dbReference>
<gene>
    <name evidence="1" type="ORF">Vbra_20786</name>
</gene>
<sequence>MSFFDGVRRDVRLAYGPGSGLEKVSRVLHLSTDLYWPAPVIQRLISHVDTTSASSIRHMREDRCIG</sequence>
<keyword evidence="2" id="KW-1185">Reference proteome</keyword>
<dbReference type="InParanoid" id="A0A0G4ERY0"/>
<evidence type="ECO:0000313" key="1">
    <source>
        <dbReference type="EMBL" id="CEM00981.1"/>
    </source>
</evidence>
<dbReference type="VEuPathDB" id="CryptoDB:Vbra_20786"/>